<dbReference type="Proteomes" id="UP000256519">
    <property type="component" value="Unassembled WGS sequence"/>
</dbReference>
<dbReference type="GO" id="GO:0010181">
    <property type="term" value="F:FMN binding"/>
    <property type="evidence" value="ECO:0007669"/>
    <property type="project" value="InterPro"/>
</dbReference>
<dbReference type="SMART" id="SM00903">
    <property type="entry name" value="Flavin_Reduct"/>
    <property type="match status" value="1"/>
</dbReference>
<dbReference type="PANTHER" id="PTHR33798">
    <property type="entry name" value="FLAVOPROTEIN OXYGENASE"/>
    <property type="match status" value="1"/>
</dbReference>
<comment type="similarity">
    <text evidence="4">Belongs to the flavoredoxin family.</text>
</comment>
<evidence type="ECO:0000313" key="7">
    <source>
        <dbReference type="EMBL" id="RDZ10062.1"/>
    </source>
</evidence>
<keyword evidence="2" id="KW-0285">Flavoprotein</keyword>
<dbReference type="InterPro" id="IPR002563">
    <property type="entry name" value="Flavin_Rdtase-like_dom"/>
</dbReference>
<dbReference type="EMBL" id="PQWM01000033">
    <property type="protein sequence ID" value="RDZ10062.1"/>
    <property type="molecule type" value="Genomic_DNA"/>
</dbReference>
<dbReference type="PANTHER" id="PTHR33798:SF5">
    <property type="entry name" value="FLAVIN REDUCTASE LIKE DOMAIN-CONTAINING PROTEIN"/>
    <property type="match status" value="1"/>
</dbReference>
<feature type="domain" description="Flavin reductase like" evidence="6">
    <location>
        <begin position="19"/>
        <end position="174"/>
    </location>
</feature>
<proteinExistence type="inferred from homology"/>
<name>A0A3D8WWE5_PRIMG</name>
<dbReference type="Pfam" id="PF01613">
    <property type="entry name" value="Flavin_Reduct"/>
    <property type="match status" value="1"/>
</dbReference>
<reference evidence="7 8" key="1">
    <citation type="journal article" date="2018" name="Appl. Environ. Microbiol.">
        <title>Antimicrobial susceptibility testing and tentative epidemiological cut-off values of five Bacillus species relevant for use as animal feed additives or for plant protection.</title>
        <authorList>
            <person name="Agerso Y."/>
            <person name="Stuer-Lauridsen B."/>
            <person name="Bjerre K."/>
            <person name="Jensen M.G."/>
            <person name="Johansen E."/>
            <person name="Bennedsen M."/>
            <person name="Brockmann E."/>
            <person name="Nielsen B."/>
        </authorList>
    </citation>
    <scope>NUCLEOTIDE SEQUENCE [LARGE SCALE GENOMIC DNA]</scope>
    <source>
        <strain evidence="7 8">CHCC20162</strain>
    </source>
</reference>
<evidence type="ECO:0000256" key="5">
    <source>
        <dbReference type="SAM" id="MobiDB-lite"/>
    </source>
</evidence>
<protein>
    <submittedName>
        <fullName evidence="7">Flavin reductase family protein</fullName>
    </submittedName>
</protein>
<evidence type="ECO:0000256" key="4">
    <source>
        <dbReference type="ARBA" id="ARBA00038054"/>
    </source>
</evidence>
<dbReference type="Gene3D" id="2.30.110.10">
    <property type="entry name" value="Electron Transport, Fmn-binding Protein, Chain A"/>
    <property type="match status" value="1"/>
</dbReference>
<comment type="caution">
    <text evidence="7">The sequence shown here is derived from an EMBL/GenBank/DDBJ whole genome shotgun (WGS) entry which is preliminary data.</text>
</comment>
<evidence type="ECO:0000256" key="3">
    <source>
        <dbReference type="ARBA" id="ARBA00022643"/>
    </source>
</evidence>
<sequence>MIINAEELDAARAYKLLIATVVPRPIAWISTLSTDGTANIAPFSFFTPVGRKPPMVSISMQPRADGVTLKDTFVNIRDTGEFIVNFVPFSLADNMHKSAIEYASEVDEFESLGIEKAPSVVVKPPRVALAPVAMECKLERIFTVGEDDGNVVWGRVVRFHVRDDLYNHEKGYVDTAALAPVGRLAAEYTLVDNVFTTPVDPELLKAREGSRMHRLDGRPTEWAASNQKNWSPSGSVMEEE</sequence>
<dbReference type="GO" id="GO:0016646">
    <property type="term" value="F:oxidoreductase activity, acting on the CH-NH group of donors, NAD or NADP as acceptor"/>
    <property type="evidence" value="ECO:0007669"/>
    <property type="project" value="UniProtKB-ARBA"/>
</dbReference>
<evidence type="ECO:0000256" key="2">
    <source>
        <dbReference type="ARBA" id="ARBA00022630"/>
    </source>
</evidence>
<dbReference type="AlphaFoldDB" id="A0A3D8WWE5"/>
<feature type="region of interest" description="Disordered" evidence="5">
    <location>
        <begin position="208"/>
        <end position="240"/>
    </location>
</feature>
<organism evidence="7 8">
    <name type="scientific">Priestia megaterium</name>
    <name type="common">Bacillus megaterium</name>
    <dbReference type="NCBI Taxonomy" id="1404"/>
    <lineage>
        <taxon>Bacteria</taxon>
        <taxon>Bacillati</taxon>
        <taxon>Bacillota</taxon>
        <taxon>Bacilli</taxon>
        <taxon>Bacillales</taxon>
        <taxon>Bacillaceae</taxon>
        <taxon>Priestia</taxon>
    </lineage>
</organism>
<dbReference type="InterPro" id="IPR012349">
    <property type="entry name" value="Split_barrel_FMN-bd"/>
</dbReference>
<evidence type="ECO:0000313" key="8">
    <source>
        <dbReference type="Proteomes" id="UP000256519"/>
    </source>
</evidence>
<accession>A0A3D8WWE5</accession>
<gene>
    <name evidence="7" type="ORF">C3744_23810</name>
</gene>
<evidence type="ECO:0000259" key="6">
    <source>
        <dbReference type="SMART" id="SM00903"/>
    </source>
</evidence>
<dbReference type="SUPFAM" id="SSF50475">
    <property type="entry name" value="FMN-binding split barrel"/>
    <property type="match status" value="1"/>
</dbReference>
<keyword evidence="3" id="KW-0288">FMN</keyword>
<dbReference type="RefSeq" id="WP_116077470.1">
    <property type="nucleotide sequence ID" value="NZ_CP187636.1"/>
</dbReference>
<comment type="cofactor">
    <cofactor evidence="1">
        <name>FMN</name>
        <dbReference type="ChEBI" id="CHEBI:58210"/>
    </cofactor>
</comment>
<evidence type="ECO:0000256" key="1">
    <source>
        <dbReference type="ARBA" id="ARBA00001917"/>
    </source>
</evidence>
<feature type="compositionally biased region" description="Basic and acidic residues" evidence="5">
    <location>
        <begin position="208"/>
        <end position="219"/>
    </location>
</feature>
<feature type="compositionally biased region" description="Polar residues" evidence="5">
    <location>
        <begin position="223"/>
        <end position="234"/>
    </location>
</feature>